<dbReference type="EMBL" id="CAXITT010000809">
    <property type="protein sequence ID" value="CAL1546444.1"/>
    <property type="molecule type" value="Genomic_DNA"/>
</dbReference>
<accession>A0AAV2IMJ6</accession>
<protein>
    <recommendedName>
        <fullName evidence="2">PA domain-containing protein</fullName>
    </recommendedName>
</protein>
<dbReference type="GO" id="GO:0004180">
    <property type="term" value="F:carboxypeptidase activity"/>
    <property type="evidence" value="ECO:0007669"/>
    <property type="project" value="TreeGrafter"/>
</dbReference>
<keyword evidence="1" id="KW-1133">Transmembrane helix</keyword>
<dbReference type="AlphaFoldDB" id="A0AAV2IMJ6"/>
<proteinExistence type="predicted"/>
<evidence type="ECO:0000256" key="1">
    <source>
        <dbReference type="SAM" id="Phobius"/>
    </source>
</evidence>
<dbReference type="Proteomes" id="UP001497497">
    <property type="component" value="Unassembled WGS sequence"/>
</dbReference>
<evidence type="ECO:0000313" key="4">
    <source>
        <dbReference type="Proteomes" id="UP001497497"/>
    </source>
</evidence>
<dbReference type="InterPro" id="IPR003137">
    <property type="entry name" value="PA_domain"/>
</dbReference>
<keyword evidence="4" id="KW-1185">Reference proteome</keyword>
<sequence length="748" mass="83097">MATHAGYSPVRSEDLATREAAITATVSPVSGSNDSTKSKKCCCIGFGPLTVLILVLVIVFLLGVCLGFYVRESQVGRPDLNEVCKNYKRDDDWDNYQFGTFHETLVYSIRGENMTEFVDKFGIEEPASSSEFERELADEIAQQFNKYKFDSVDVVEYDIVITSADPQRPNRLEVLYHNGTQKQSIALTARNTNSNNRTRNGRSDPSEWTHPFVAFSPSGQVEGHLVYGHYGQVTDFQVLQASNVEVKGKIVLLRLGKIPVANKIKNVEAHGGKGVLLYWEPWDAENSLIDGYSRSYIPYASAAMFSTELPLYWTPSIVCQTVSADHARMLFSLLASDVKRVEAPSHWSGSVAKSYYLGAPTVENTNTSSSVSNIRVSVFNIPSSKKIKNIISTIQGRDEPDRYIIVGAPRAALPGQPQDVVASSSLLIQLANSFHHVHARHQWRPSRGVKLISWGGSEFSNMGLIQYLKSHLFHVEKKAVAYFDLSQLTVGDNFIESQAPPGLSHLITSDMNSVPDPKTGEFFNVVSADNSNGADPYNGDNCESARHLLLHTVGLQTVKVQYKSAPGVQNSVLRMLKEDQSHHFKYHKTVAHVLVKVLLDMIDGHALPINILRAAHHIHEVVLNTSEVIDDCSDSEEEFAHALELSEDLIKAAEIFHEIEHLMIEKMDSVKVRIMNDAKMHFDRLFIVQENGFLQNILYPTQQDGSIAVATELCALGEATEIWNATASFEEKLSEALRKVLSSLNISA</sequence>
<comment type="caution">
    <text evidence="3">The sequence shown here is derived from an EMBL/GenBank/DDBJ whole genome shotgun (WGS) entry which is preliminary data.</text>
</comment>
<dbReference type="Gene3D" id="3.50.30.30">
    <property type="match status" value="1"/>
</dbReference>
<feature type="transmembrane region" description="Helical" evidence="1">
    <location>
        <begin position="46"/>
        <end position="70"/>
    </location>
</feature>
<dbReference type="InterPro" id="IPR039373">
    <property type="entry name" value="Peptidase_M28B"/>
</dbReference>
<feature type="domain" description="PA" evidence="2">
    <location>
        <begin position="221"/>
        <end position="281"/>
    </location>
</feature>
<evidence type="ECO:0000313" key="3">
    <source>
        <dbReference type="EMBL" id="CAL1546444.1"/>
    </source>
</evidence>
<organism evidence="3 4">
    <name type="scientific">Lymnaea stagnalis</name>
    <name type="common">Great pond snail</name>
    <name type="synonym">Helix stagnalis</name>
    <dbReference type="NCBI Taxonomy" id="6523"/>
    <lineage>
        <taxon>Eukaryota</taxon>
        <taxon>Metazoa</taxon>
        <taxon>Spiralia</taxon>
        <taxon>Lophotrochozoa</taxon>
        <taxon>Mollusca</taxon>
        <taxon>Gastropoda</taxon>
        <taxon>Heterobranchia</taxon>
        <taxon>Euthyneura</taxon>
        <taxon>Panpulmonata</taxon>
        <taxon>Hygrophila</taxon>
        <taxon>Lymnaeoidea</taxon>
        <taxon>Lymnaeidae</taxon>
        <taxon>Lymnaea</taxon>
    </lineage>
</organism>
<reference evidence="3 4" key="1">
    <citation type="submission" date="2024-04" db="EMBL/GenBank/DDBJ databases">
        <authorList>
            <consortium name="Genoscope - CEA"/>
            <person name="William W."/>
        </authorList>
    </citation>
    <scope>NUCLEOTIDE SEQUENCE [LARGE SCALE GENOMIC DNA]</scope>
</reference>
<keyword evidence="1" id="KW-0812">Transmembrane</keyword>
<dbReference type="Gene3D" id="3.40.630.10">
    <property type="entry name" value="Zn peptidases"/>
    <property type="match status" value="1"/>
</dbReference>
<dbReference type="Pfam" id="PF02225">
    <property type="entry name" value="PA"/>
    <property type="match status" value="1"/>
</dbReference>
<dbReference type="PANTHER" id="PTHR10404:SF46">
    <property type="entry name" value="VACUOLAR PROTEIN SORTING-ASSOCIATED PROTEIN 70"/>
    <property type="match status" value="1"/>
</dbReference>
<keyword evidence="1" id="KW-0472">Membrane</keyword>
<gene>
    <name evidence="3" type="ORF">GSLYS_00019821001</name>
</gene>
<evidence type="ECO:0000259" key="2">
    <source>
        <dbReference type="Pfam" id="PF02225"/>
    </source>
</evidence>
<dbReference type="InterPro" id="IPR046450">
    <property type="entry name" value="PA_dom_sf"/>
</dbReference>
<dbReference type="PANTHER" id="PTHR10404">
    <property type="entry name" value="N-ACETYLATED-ALPHA-LINKED ACIDIC DIPEPTIDASE"/>
    <property type="match status" value="1"/>
</dbReference>
<dbReference type="SUPFAM" id="SSF53187">
    <property type="entry name" value="Zn-dependent exopeptidases"/>
    <property type="match status" value="1"/>
</dbReference>
<dbReference type="SUPFAM" id="SSF52025">
    <property type="entry name" value="PA domain"/>
    <property type="match status" value="1"/>
</dbReference>
<name>A0AAV2IMJ6_LYMST</name>